<dbReference type="SUPFAM" id="SSF54236">
    <property type="entry name" value="Ubiquitin-like"/>
    <property type="match status" value="1"/>
</dbReference>
<dbReference type="OrthoDB" id="10265862at2759"/>
<reference evidence="2 3" key="1">
    <citation type="submission" date="2015-04" db="EMBL/GenBank/DDBJ databases">
        <authorList>
            <person name="Syromyatnikov M.Y."/>
            <person name="Popov V.N."/>
        </authorList>
    </citation>
    <scope>NUCLEOTIDE SEQUENCE [LARGE SCALE GENOMIC DNA]</scope>
</reference>
<evidence type="ECO:0000259" key="1">
    <source>
        <dbReference type="Pfam" id="PF25805"/>
    </source>
</evidence>
<dbReference type="Proteomes" id="UP000183832">
    <property type="component" value="Unassembled WGS sequence"/>
</dbReference>
<dbReference type="PANTHER" id="PTHR21074:SF0">
    <property type="entry name" value="IQ AND UBIQUITIN-LIKE DOMAIN-CONTAINING PROTEIN"/>
    <property type="match status" value="1"/>
</dbReference>
<feature type="domain" description="IQ motif and ubiquitin-like" evidence="1">
    <location>
        <begin position="284"/>
        <end position="412"/>
    </location>
</feature>
<dbReference type="Pfam" id="PF25805">
    <property type="entry name" value="IQUB"/>
    <property type="match status" value="1"/>
</dbReference>
<dbReference type="GO" id="GO:0001669">
    <property type="term" value="C:acrosomal vesicle"/>
    <property type="evidence" value="ECO:0007669"/>
    <property type="project" value="TreeGrafter"/>
</dbReference>
<dbReference type="InterPro" id="IPR057887">
    <property type="entry name" value="IQUB_helical"/>
</dbReference>
<gene>
    <name evidence="2" type="ORF">CLUMA_CG008419</name>
</gene>
<name>A0A1J1I3P1_9DIPT</name>
<dbReference type="EMBL" id="CVRI01000040">
    <property type="protein sequence ID" value="CRK94928.1"/>
    <property type="molecule type" value="Genomic_DNA"/>
</dbReference>
<accession>A0A1J1I3P1</accession>
<dbReference type="GO" id="GO:0030317">
    <property type="term" value="P:flagellated sperm motility"/>
    <property type="evidence" value="ECO:0007669"/>
    <property type="project" value="TreeGrafter"/>
</dbReference>
<sequence length="580" mass="67812">MSSLNGIKKTVTVKIELPENSENVLAVNFPHSFNIEQLKEDISKKFKISGKHLIILQGDETLNDDDKLCHLDLNHFGIIEIKLRLTEDAISEDIKLDTSVYYTSFTLPDIITVHVPIETEDGETIIRDLVVEIENKSIKKPFLGGYIHKKTKIEYHHAFTQTGPSTEQIQKVKDKRLCRETQTVDLRRIAIDTNNDRSTQYFGEANELLYLKSSDDIEVETHNFETFEESEKRKDILGKTRRITQDFTGPGRIVEIQILLEKEIQLLNGIEKRRCEIQKEMEIVKQDRLLQKHSETVKWIGYKDALIEMDTLRSQRARKLAEYFKQLRHSTENIQDRLMLMNNISEALMDENSNRIIELENLFQRERELLSCKLSDDALEILRRRQLVVFMDVIKDEERNKREKPICRVCERCKTVQPMANFVMHSRQKDYDLCRKCSSLKASKTDLSVYRAILRGIRRDERRRGALTSLAFIIQETDIKKIIENIWHGISILSQCDVTSDLRLPRWNVEEEWSPWNCVCLTDSESRIHTVCIDLEKIYGDKIIKDCLRKHSLAKSTFRHLKKIDSSFDDPSNDSKVVQT</sequence>
<dbReference type="GO" id="GO:0060271">
    <property type="term" value="P:cilium assembly"/>
    <property type="evidence" value="ECO:0007669"/>
    <property type="project" value="TreeGrafter"/>
</dbReference>
<organism evidence="2 3">
    <name type="scientific">Clunio marinus</name>
    <dbReference type="NCBI Taxonomy" id="568069"/>
    <lineage>
        <taxon>Eukaryota</taxon>
        <taxon>Metazoa</taxon>
        <taxon>Ecdysozoa</taxon>
        <taxon>Arthropoda</taxon>
        <taxon>Hexapoda</taxon>
        <taxon>Insecta</taxon>
        <taxon>Pterygota</taxon>
        <taxon>Neoptera</taxon>
        <taxon>Endopterygota</taxon>
        <taxon>Diptera</taxon>
        <taxon>Nematocera</taxon>
        <taxon>Chironomoidea</taxon>
        <taxon>Chironomidae</taxon>
        <taxon>Clunio</taxon>
    </lineage>
</organism>
<evidence type="ECO:0000313" key="2">
    <source>
        <dbReference type="EMBL" id="CRK94928.1"/>
    </source>
</evidence>
<dbReference type="InterPro" id="IPR037695">
    <property type="entry name" value="IQUB"/>
</dbReference>
<dbReference type="STRING" id="568069.A0A1J1I3P1"/>
<evidence type="ECO:0000313" key="3">
    <source>
        <dbReference type="Proteomes" id="UP000183832"/>
    </source>
</evidence>
<protein>
    <submittedName>
        <fullName evidence="2">CLUMA_CG008419, isoform A</fullName>
    </submittedName>
</protein>
<keyword evidence="3" id="KW-1185">Reference proteome</keyword>
<proteinExistence type="predicted"/>
<dbReference type="AlphaFoldDB" id="A0A1J1I3P1"/>
<dbReference type="PANTHER" id="PTHR21074">
    <property type="entry name" value="IQ AND UBIQUITIN-LIKE DOMAIN-CONTAINING PROTEIN"/>
    <property type="match status" value="1"/>
</dbReference>
<dbReference type="GO" id="GO:0031514">
    <property type="term" value="C:motile cilium"/>
    <property type="evidence" value="ECO:0007669"/>
    <property type="project" value="TreeGrafter"/>
</dbReference>
<dbReference type="InterPro" id="IPR029071">
    <property type="entry name" value="Ubiquitin-like_domsf"/>
</dbReference>